<dbReference type="Proteomes" id="UP000521943">
    <property type="component" value="Unassembled WGS sequence"/>
</dbReference>
<keyword evidence="3" id="KW-1185">Reference proteome</keyword>
<proteinExistence type="predicted"/>
<dbReference type="EMBL" id="JACGCI010000089">
    <property type="protein sequence ID" value="KAF6746715.1"/>
    <property type="molecule type" value="Genomic_DNA"/>
</dbReference>
<evidence type="ECO:0000256" key="1">
    <source>
        <dbReference type="SAM" id="MobiDB-lite"/>
    </source>
</evidence>
<dbReference type="AlphaFoldDB" id="A0A8H6HGN9"/>
<name>A0A8H6HGN9_9AGAR</name>
<reference evidence="2 3" key="1">
    <citation type="submission" date="2020-07" db="EMBL/GenBank/DDBJ databases">
        <title>Comparative genomics of pyrophilous fungi reveals a link between fire events and developmental genes.</title>
        <authorList>
            <consortium name="DOE Joint Genome Institute"/>
            <person name="Steindorff A.S."/>
            <person name="Carver A."/>
            <person name="Calhoun S."/>
            <person name="Stillman K."/>
            <person name="Liu H."/>
            <person name="Lipzen A."/>
            <person name="Pangilinan J."/>
            <person name="Labutti K."/>
            <person name="Bruns T.D."/>
            <person name="Grigoriev I.V."/>
        </authorList>
    </citation>
    <scope>NUCLEOTIDE SEQUENCE [LARGE SCALE GENOMIC DNA]</scope>
    <source>
        <strain evidence="2 3">CBS 144469</strain>
    </source>
</reference>
<comment type="caution">
    <text evidence="2">The sequence shown here is derived from an EMBL/GenBank/DDBJ whole genome shotgun (WGS) entry which is preliminary data.</text>
</comment>
<organism evidence="2 3">
    <name type="scientific">Ephemerocybe angulata</name>
    <dbReference type="NCBI Taxonomy" id="980116"/>
    <lineage>
        <taxon>Eukaryota</taxon>
        <taxon>Fungi</taxon>
        <taxon>Dikarya</taxon>
        <taxon>Basidiomycota</taxon>
        <taxon>Agaricomycotina</taxon>
        <taxon>Agaricomycetes</taxon>
        <taxon>Agaricomycetidae</taxon>
        <taxon>Agaricales</taxon>
        <taxon>Agaricineae</taxon>
        <taxon>Psathyrellaceae</taxon>
        <taxon>Ephemerocybe</taxon>
    </lineage>
</organism>
<gene>
    <name evidence="2" type="ORF">DFP72DRAFT_1076052</name>
</gene>
<feature type="compositionally biased region" description="Polar residues" evidence="1">
    <location>
        <begin position="228"/>
        <end position="239"/>
    </location>
</feature>
<evidence type="ECO:0000313" key="3">
    <source>
        <dbReference type="Proteomes" id="UP000521943"/>
    </source>
</evidence>
<evidence type="ECO:0000313" key="2">
    <source>
        <dbReference type="EMBL" id="KAF6746715.1"/>
    </source>
</evidence>
<sequence>MLNPQRSILSSSTEAITVHLHLLRRGCPDSMPHGEIEPSLIGPTTVLPDVSRVKIKPYGTWFALTEDEIRRPFELRAKILEKEGNEWLVRRLREVLTSEGHGVIVNPARAPLARAQGLLSPLGTYIVAPPSANPSRSNGGPRSTVFIMTGYITSAPFLKGGGFYVDGASDHRVSLWPLEGELQRSMAYIGAVSQQNDIAFGFTNGQVTFITKQKNSRRTSAYRERGSANGSATANQAQDVHTPLPLLAPRHGPMEPYHADDDEDKDAKRHTTNMDYPVALRFESEVPVFDASNRDFSFAEGASGWGRLHELPEYRKDIPYATLVTIGFTAFVTDPKYASSPWKVTTPLQFVVVHGTFV</sequence>
<accession>A0A8H6HGN9</accession>
<protein>
    <submittedName>
        <fullName evidence="2">Uncharacterized protein</fullName>
    </submittedName>
</protein>
<feature type="region of interest" description="Disordered" evidence="1">
    <location>
        <begin position="213"/>
        <end position="269"/>
    </location>
</feature>